<feature type="transmembrane region" description="Helical" evidence="1">
    <location>
        <begin position="168"/>
        <end position="189"/>
    </location>
</feature>
<reference evidence="2 3" key="1">
    <citation type="journal article" date="2020" name="Nature">
        <title>Six reference-quality genomes reveal evolution of bat adaptations.</title>
        <authorList>
            <person name="Jebb D."/>
            <person name="Huang Z."/>
            <person name="Pippel M."/>
            <person name="Hughes G.M."/>
            <person name="Lavrichenko K."/>
            <person name="Devanna P."/>
            <person name="Winkler S."/>
            <person name="Jermiin L.S."/>
            <person name="Skirmuntt E.C."/>
            <person name="Katzourakis A."/>
            <person name="Burkitt-Gray L."/>
            <person name="Ray D.A."/>
            <person name="Sullivan K.A.M."/>
            <person name="Roscito J.G."/>
            <person name="Kirilenko B.M."/>
            <person name="Davalos L.M."/>
            <person name="Corthals A.P."/>
            <person name="Power M.L."/>
            <person name="Jones G."/>
            <person name="Ransome R.D."/>
            <person name="Dechmann D.K.N."/>
            <person name="Locatelli A.G."/>
            <person name="Puechmaille S.J."/>
            <person name="Fedrigo O."/>
            <person name="Jarvis E.D."/>
            <person name="Hiller M."/>
            <person name="Vernes S.C."/>
            <person name="Myers E.W."/>
            <person name="Teeling E.C."/>
        </authorList>
    </citation>
    <scope>NUCLEOTIDE SEQUENCE [LARGE SCALE GENOMIC DNA]</scope>
    <source>
        <strain evidence="2">MMolMol1</strain>
        <tissue evidence="2">Muscle</tissue>
    </source>
</reference>
<gene>
    <name evidence="2" type="ORF">HJG59_008428</name>
</gene>
<protein>
    <submittedName>
        <fullName evidence="2">Uncharacterized protein</fullName>
    </submittedName>
</protein>
<sequence>MAQQADERRRSWAFPAFTSSPGVEEPISCSSISASGGLIQKQRNWTCNCSRCHGGLCLLSCRHTLEELLPHGGVQHLARVQPLNSFVNVFGACLTVHTCQRAAGSSVSSLHQSPRYMITLDYITCGVFEDGKVRGSIQHNSSRETTGSPYAANMPNDEGLSAFKVLKVALISGFIAPLTFFNISFSMVLTN</sequence>
<evidence type="ECO:0000313" key="2">
    <source>
        <dbReference type="EMBL" id="KAF6450563.1"/>
    </source>
</evidence>
<keyword evidence="1" id="KW-0812">Transmembrane</keyword>
<dbReference type="Proteomes" id="UP000550707">
    <property type="component" value="Unassembled WGS sequence"/>
</dbReference>
<keyword evidence="1" id="KW-0472">Membrane</keyword>
<evidence type="ECO:0000313" key="3">
    <source>
        <dbReference type="Proteomes" id="UP000550707"/>
    </source>
</evidence>
<accession>A0A7J8FS14</accession>
<dbReference type="EMBL" id="JACASF010000011">
    <property type="protein sequence ID" value="KAF6450563.1"/>
    <property type="molecule type" value="Genomic_DNA"/>
</dbReference>
<name>A0A7J8FS14_MOLMO</name>
<proteinExistence type="predicted"/>
<evidence type="ECO:0000256" key="1">
    <source>
        <dbReference type="SAM" id="Phobius"/>
    </source>
</evidence>
<organism evidence="2 3">
    <name type="scientific">Molossus molossus</name>
    <name type="common">Pallas' mastiff bat</name>
    <name type="synonym">Vespertilio molossus</name>
    <dbReference type="NCBI Taxonomy" id="27622"/>
    <lineage>
        <taxon>Eukaryota</taxon>
        <taxon>Metazoa</taxon>
        <taxon>Chordata</taxon>
        <taxon>Craniata</taxon>
        <taxon>Vertebrata</taxon>
        <taxon>Euteleostomi</taxon>
        <taxon>Mammalia</taxon>
        <taxon>Eutheria</taxon>
        <taxon>Laurasiatheria</taxon>
        <taxon>Chiroptera</taxon>
        <taxon>Yangochiroptera</taxon>
        <taxon>Molossidae</taxon>
        <taxon>Molossus</taxon>
    </lineage>
</organism>
<comment type="caution">
    <text evidence="2">The sequence shown here is derived from an EMBL/GenBank/DDBJ whole genome shotgun (WGS) entry which is preliminary data.</text>
</comment>
<dbReference type="AlphaFoldDB" id="A0A7J8FS14"/>
<keyword evidence="1" id="KW-1133">Transmembrane helix</keyword>
<keyword evidence="3" id="KW-1185">Reference proteome</keyword>
<dbReference type="InParanoid" id="A0A7J8FS14"/>